<feature type="transmembrane region" description="Helical" evidence="1">
    <location>
        <begin position="20"/>
        <end position="45"/>
    </location>
</feature>
<gene>
    <name evidence="2" type="ORF">IAA96_02300</name>
</gene>
<keyword evidence="1" id="KW-0472">Membrane</keyword>
<evidence type="ECO:0000256" key="1">
    <source>
        <dbReference type="SAM" id="Phobius"/>
    </source>
</evidence>
<feature type="transmembrane region" description="Helical" evidence="1">
    <location>
        <begin position="127"/>
        <end position="147"/>
    </location>
</feature>
<dbReference type="EMBL" id="JADIMS010000039">
    <property type="protein sequence ID" value="MBO8449916.1"/>
    <property type="molecule type" value="Genomic_DNA"/>
</dbReference>
<proteinExistence type="predicted"/>
<sequence>MKKEGIGMGFSNNSLGNIILRVALGLFLLAYGIVTVQTNGTFAGLGGNEVAKAVGSFLKGDVADIVIILIGICAIVAGAGILVSFFVPLGSAMGIFNTIVLVVWLVVIVLVDILGKGGLLNGAFGNFKAFTGFIQSFSLHAIVLGAMMTSRD</sequence>
<feature type="transmembrane region" description="Helical" evidence="1">
    <location>
        <begin position="65"/>
        <end position="87"/>
    </location>
</feature>
<feature type="transmembrane region" description="Helical" evidence="1">
    <location>
        <begin position="94"/>
        <end position="115"/>
    </location>
</feature>
<comment type="caution">
    <text evidence="2">The sequence shown here is derived from an EMBL/GenBank/DDBJ whole genome shotgun (WGS) entry which is preliminary data.</text>
</comment>
<protein>
    <submittedName>
        <fullName evidence="2">Uncharacterized protein</fullName>
    </submittedName>
</protein>
<evidence type="ECO:0000313" key="2">
    <source>
        <dbReference type="EMBL" id="MBO8449916.1"/>
    </source>
</evidence>
<reference evidence="2" key="2">
    <citation type="journal article" date="2021" name="PeerJ">
        <title>Extensive microbial diversity within the chicken gut microbiome revealed by metagenomics and culture.</title>
        <authorList>
            <person name="Gilroy R."/>
            <person name="Ravi A."/>
            <person name="Getino M."/>
            <person name="Pursley I."/>
            <person name="Horton D.L."/>
            <person name="Alikhan N.F."/>
            <person name="Baker D."/>
            <person name="Gharbi K."/>
            <person name="Hall N."/>
            <person name="Watson M."/>
            <person name="Adriaenssens E.M."/>
            <person name="Foster-Nyarko E."/>
            <person name="Jarju S."/>
            <person name="Secka A."/>
            <person name="Antonio M."/>
            <person name="Oren A."/>
            <person name="Chaudhuri R.R."/>
            <person name="La Ragione R."/>
            <person name="Hildebrand F."/>
            <person name="Pallen M.J."/>
        </authorList>
    </citation>
    <scope>NUCLEOTIDE SEQUENCE</scope>
    <source>
        <strain evidence="2">B3-4054</strain>
    </source>
</reference>
<dbReference type="AlphaFoldDB" id="A0A9D9EKS4"/>
<name>A0A9D9EKS4_9SPIR</name>
<organism evidence="2 3">
    <name type="scientific">Candidatus Avitreponema avistercoris</name>
    <dbReference type="NCBI Taxonomy" id="2840705"/>
    <lineage>
        <taxon>Bacteria</taxon>
        <taxon>Pseudomonadati</taxon>
        <taxon>Spirochaetota</taxon>
        <taxon>Spirochaetia</taxon>
        <taxon>Spirochaetales</taxon>
        <taxon>Candidatus Avitreponema</taxon>
    </lineage>
</organism>
<evidence type="ECO:0000313" key="3">
    <source>
        <dbReference type="Proteomes" id="UP000823616"/>
    </source>
</evidence>
<dbReference type="Proteomes" id="UP000823616">
    <property type="component" value="Unassembled WGS sequence"/>
</dbReference>
<keyword evidence="1" id="KW-0812">Transmembrane</keyword>
<keyword evidence="1" id="KW-1133">Transmembrane helix</keyword>
<reference evidence="2" key="1">
    <citation type="submission" date="2020-10" db="EMBL/GenBank/DDBJ databases">
        <authorList>
            <person name="Gilroy R."/>
        </authorList>
    </citation>
    <scope>NUCLEOTIDE SEQUENCE</scope>
    <source>
        <strain evidence="2">B3-4054</strain>
    </source>
</reference>
<accession>A0A9D9EKS4</accession>